<sequence>CTVCLKNVAGPDRQNHMGRHILLSQRGVVEPEVVMQVNGVAKDYPCGFCGKHMSENGCNITIASGKKASSSCPEGYPFQVTAALKSSQAKPSTNAPLKCSLCTETHWKYNMPRHLEDRVEVCCRPAETVRRSAFNTR</sequence>
<feature type="non-terminal residue" evidence="1">
    <location>
        <position position="1"/>
    </location>
</feature>
<organism evidence="1 2">
    <name type="scientific">Favolaschia claudopus</name>
    <dbReference type="NCBI Taxonomy" id="2862362"/>
    <lineage>
        <taxon>Eukaryota</taxon>
        <taxon>Fungi</taxon>
        <taxon>Dikarya</taxon>
        <taxon>Basidiomycota</taxon>
        <taxon>Agaricomycotina</taxon>
        <taxon>Agaricomycetes</taxon>
        <taxon>Agaricomycetidae</taxon>
        <taxon>Agaricales</taxon>
        <taxon>Marasmiineae</taxon>
        <taxon>Mycenaceae</taxon>
        <taxon>Favolaschia</taxon>
    </lineage>
</organism>
<keyword evidence="2" id="KW-1185">Reference proteome</keyword>
<evidence type="ECO:0000313" key="2">
    <source>
        <dbReference type="Proteomes" id="UP001362999"/>
    </source>
</evidence>
<dbReference type="AlphaFoldDB" id="A0AAW0CD62"/>
<reference evidence="1 2" key="1">
    <citation type="journal article" date="2024" name="J Genomics">
        <title>Draft genome sequencing and assembly of Favolaschia claudopus CIRM-BRFM 2984 isolated from oak limbs.</title>
        <authorList>
            <person name="Navarro D."/>
            <person name="Drula E."/>
            <person name="Chaduli D."/>
            <person name="Cazenave R."/>
            <person name="Ahrendt S."/>
            <person name="Wang J."/>
            <person name="Lipzen A."/>
            <person name="Daum C."/>
            <person name="Barry K."/>
            <person name="Grigoriev I.V."/>
            <person name="Favel A."/>
            <person name="Rosso M.N."/>
            <person name="Martin F."/>
        </authorList>
    </citation>
    <scope>NUCLEOTIDE SEQUENCE [LARGE SCALE GENOMIC DNA]</scope>
    <source>
        <strain evidence="1 2">CIRM-BRFM 2984</strain>
    </source>
</reference>
<dbReference type="EMBL" id="JAWWNJ010000018">
    <property type="protein sequence ID" value="KAK7036974.1"/>
    <property type="molecule type" value="Genomic_DNA"/>
</dbReference>
<protein>
    <recommendedName>
        <fullName evidence="3">C2H2-type domain-containing protein</fullName>
    </recommendedName>
</protein>
<name>A0AAW0CD62_9AGAR</name>
<evidence type="ECO:0008006" key="3">
    <source>
        <dbReference type="Google" id="ProtNLM"/>
    </source>
</evidence>
<dbReference type="Proteomes" id="UP001362999">
    <property type="component" value="Unassembled WGS sequence"/>
</dbReference>
<proteinExistence type="predicted"/>
<gene>
    <name evidence="1" type="ORF">R3P38DRAFT_2516743</name>
</gene>
<comment type="caution">
    <text evidence="1">The sequence shown here is derived from an EMBL/GenBank/DDBJ whole genome shotgun (WGS) entry which is preliminary data.</text>
</comment>
<accession>A0AAW0CD62</accession>
<evidence type="ECO:0000313" key="1">
    <source>
        <dbReference type="EMBL" id="KAK7036974.1"/>
    </source>
</evidence>